<proteinExistence type="predicted"/>
<dbReference type="AlphaFoldDB" id="A0A368H2B6"/>
<evidence type="ECO:0000313" key="2">
    <source>
        <dbReference type="Proteomes" id="UP000252519"/>
    </source>
</evidence>
<protein>
    <submittedName>
        <fullName evidence="1">Uncharacterized protein</fullName>
    </submittedName>
</protein>
<dbReference type="Proteomes" id="UP000252519">
    <property type="component" value="Unassembled WGS sequence"/>
</dbReference>
<sequence>MLPNYCAAGTKSARTIKNLVAFYALRFSVRLRNLFGGFTCNNDFCCPQCAIKLTLCRSVPA</sequence>
<name>A0A368H2B6_ANCCA</name>
<gene>
    <name evidence="1" type="ORF">ANCCAN_03130</name>
</gene>
<comment type="caution">
    <text evidence="1">The sequence shown here is derived from an EMBL/GenBank/DDBJ whole genome shotgun (WGS) entry which is preliminary data.</text>
</comment>
<organism evidence="1 2">
    <name type="scientific">Ancylostoma caninum</name>
    <name type="common">Dog hookworm</name>
    <dbReference type="NCBI Taxonomy" id="29170"/>
    <lineage>
        <taxon>Eukaryota</taxon>
        <taxon>Metazoa</taxon>
        <taxon>Ecdysozoa</taxon>
        <taxon>Nematoda</taxon>
        <taxon>Chromadorea</taxon>
        <taxon>Rhabditida</taxon>
        <taxon>Rhabditina</taxon>
        <taxon>Rhabditomorpha</taxon>
        <taxon>Strongyloidea</taxon>
        <taxon>Ancylostomatidae</taxon>
        <taxon>Ancylostomatinae</taxon>
        <taxon>Ancylostoma</taxon>
    </lineage>
</organism>
<accession>A0A368H2B6</accession>
<evidence type="ECO:0000313" key="1">
    <source>
        <dbReference type="EMBL" id="RCN50744.1"/>
    </source>
</evidence>
<reference evidence="1 2" key="1">
    <citation type="submission" date="2014-10" db="EMBL/GenBank/DDBJ databases">
        <title>Draft genome of the hookworm Ancylostoma caninum.</title>
        <authorList>
            <person name="Mitreva M."/>
        </authorList>
    </citation>
    <scope>NUCLEOTIDE SEQUENCE [LARGE SCALE GENOMIC DNA]</scope>
    <source>
        <strain evidence="1 2">Baltimore</strain>
    </source>
</reference>
<dbReference type="EMBL" id="JOJR01000020">
    <property type="protein sequence ID" value="RCN50744.1"/>
    <property type="molecule type" value="Genomic_DNA"/>
</dbReference>
<keyword evidence="2" id="KW-1185">Reference proteome</keyword>